<gene>
    <name evidence="2" type="ORF">EVAR_55317_1</name>
</gene>
<proteinExistence type="predicted"/>
<dbReference type="AlphaFoldDB" id="A0A4C1ZBS7"/>
<reference evidence="2 3" key="1">
    <citation type="journal article" date="2019" name="Commun. Biol.">
        <title>The bagworm genome reveals a unique fibroin gene that provides high tensile strength.</title>
        <authorList>
            <person name="Kono N."/>
            <person name="Nakamura H."/>
            <person name="Ohtoshi R."/>
            <person name="Tomita M."/>
            <person name="Numata K."/>
            <person name="Arakawa K."/>
        </authorList>
    </citation>
    <scope>NUCLEOTIDE SEQUENCE [LARGE SCALE GENOMIC DNA]</scope>
</reference>
<name>A0A4C1ZBS7_EUMVA</name>
<feature type="compositionally biased region" description="Polar residues" evidence="1">
    <location>
        <begin position="222"/>
        <end position="233"/>
    </location>
</feature>
<organism evidence="2 3">
    <name type="scientific">Eumeta variegata</name>
    <name type="common">Bagworm moth</name>
    <name type="synonym">Eumeta japonica</name>
    <dbReference type="NCBI Taxonomy" id="151549"/>
    <lineage>
        <taxon>Eukaryota</taxon>
        <taxon>Metazoa</taxon>
        <taxon>Ecdysozoa</taxon>
        <taxon>Arthropoda</taxon>
        <taxon>Hexapoda</taxon>
        <taxon>Insecta</taxon>
        <taxon>Pterygota</taxon>
        <taxon>Neoptera</taxon>
        <taxon>Endopterygota</taxon>
        <taxon>Lepidoptera</taxon>
        <taxon>Glossata</taxon>
        <taxon>Ditrysia</taxon>
        <taxon>Tineoidea</taxon>
        <taxon>Psychidae</taxon>
        <taxon>Oiketicinae</taxon>
        <taxon>Eumeta</taxon>
    </lineage>
</organism>
<evidence type="ECO:0000313" key="2">
    <source>
        <dbReference type="EMBL" id="GBP84613.1"/>
    </source>
</evidence>
<comment type="caution">
    <text evidence="2">The sequence shown here is derived from an EMBL/GenBank/DDBJ whole genome shotgun (WGS) entry which is preliminary data.</text>
</comment>
<dbReference type="Proteomes" id="UP000299102">
    <property type="component" value="Unassembled WGS sequence"/>
</dbReference>
<dbReference type="EMBL" id="BGZK01001690">
    <property type="protein sequence ID" value="GBP84613.1"/>
    <property type="molecule type" value="Genomic_DNA"/>
</dbReference>
<protein>
    <submittedName>
        <fullName evidence="2">Uncharacterized protein</fullName>
    </submittedName>
</protein>
<sequence length="233" mass="26373">MNARIESAGRNHDFFPNPSKIVTKTKSGSNELRIKIETFSVPPVVASRYPLHLDNPSRYPSNSMRTYLIICRSRARTSCVRGVVVGIDYSASSMFVAVSNYGRRTFVFKIKYSDIPEVPLSFVARKLPASRDDTFPSMRVGACTCITLPGFITSPERSITDDRPSCVRHEAAFQTPQEQYYTDRVVVELYIRHLHDTVAVDRTSRRHLDGDGRRSRDVGDEMSTSALTCSRRR</sequence>
<accession>A0A4C1ZBS7</accession>
<feature type="compositionally biased region" description="Basic and acidic residues" evidence="1">
    <location>
        <begin position="204"/>
        <end position="219"/>
    </location>
</feature>
<keyword evidence="3" id="KW-1185">Reference proteome</keyword>
<evidence type="ECO:0000313" key="3">
    <source>
        <dbReference type="Proteomes" id="UP000299102"/>
    </source>
</evidence>
<evidence type="ECO:0000256" key="1">
    <source>
        <dbReference type="SAM" id="MobiDB-lite"/>
    </source>
</evidence>
<feature type="region of interest" description="Disordered" evidence="1">
    <location>
        <begin position="204"/>
        <end position="233"/>
    </location>
</feature>